<dbReference type="GO" id="GO:0016787">
    <property type="term" value="F:hydrolase activity"/>
    <property type="evidence" value="ECO:0007669"/>
    <property type="project" value="UniProtKB-KW"/>
</dbReference>
<dbReference type="InterPro" id="IPR021109">
    <property type="entry name" value="Peptidase_aspartic_dom_sf"/>
</dbReference>
<dbReference type="OrthoDB" id="8033604at2759"/>
<dbReference type="InParanoid" id="C5L728"/>
<proteinExistence type="predicted"/>
<evidence type="ECO:0000313" key="3">
    <source>
        <dbReference type="Proteomes" id="UP000007800"/>
    </source>
</evidence>
<dbReference type="GO" id="GO:0004519">
    <property type="term" value="F:endonuclease activity"/>
    <property type="evidence" value="ECO:0007669"/>
    <property type="project" value="UniProtKB-KW"/>
</dbReference>
<dbReference type="InterPro" id="IPR043502">
    <property type="entry name" value="DNA/RNA_pol_sf"/>
</dbReference>
<dbReference type="EMBL" id="GG679899">
    <property type="protein sequence ID" value="EER07290.1"/>
    <property type="molecule type" value="Genomic_DNA"/>
</dbReference>
<sequence>MRCGGTGHTAAMCRSPSRAEAVARKPTAVEASVKKKPSPTTSAATCVEESPEQRALPADEQAAPIADRGANEDDEENFDVANAVSTSWLHTVIDSPYGAALTDPTLCHGTSLYTDELSNPSPLITDIQLSPRNSHFSRYDCRALVDTGAGRSFIRFDMLNKLPNSFIVDRRDVNISVMVANAEKFVCKQAVMLDVTTPQLTKPIWFLTVKSLSFPLILGLDAIRRLQLLIFASPEKILLKAGLTEKEVGRCAGNQELEVASTNRGDISVYSPSDLELINKAVGSASGEESVDFNLVLQGALKEETPLTFDQVYWSDSFDQRGFEGDSISHLSSSAPSPVDLAASLTSNSDESDSLFIGFTKDDNHIDENGEKQSVLRFTYKVPWIKRLPRPSRGDIRKAIARDDALSARLKKSGQYESYGKVFDSYVAKGILVEVDEAEYEEVTGILSHFPVERDSSPTTPLRPALNGSVYRGAVGTGFRNKREEDAVLRSTLPQLLLFRSFPHVATLDVQTAFYMLRHTRRDSFSFCLAWKHRLFRLVSPAMGAPHSPCVLQDSMRRVCDAALRKFGESHPELSKSELSQRVAFSAYMDDIVVAAVSSQLLHDALSCALSVCAAHGFNCPLVKRCIGAPSQGDPPQKVLGMLWVSGDKLANAPGPDLPPPVMLKDDSGLPSSRVATTCRDIMSIIAKQYDPCGVSNNILLSMRLILRKEMERLKDLDAFVSIDTHRAIQSLISDFRNAEPIPREILCREDTLELFVFCDASAYATSTVVLDAHFRPVRCISRMISATRKGWTIVRKELLAFRESVEFVATTVRACSSCRSSGSISITYLTDNSSNYYRIRSALRELSDSKITKELPAWEKSIVATIVKKIRGLSDDFTVLHVSGEYNPSDAYSRGTRIKVAPYADSNLIRLVRESRRRAKNCGGMGDPLACRADFPPEEGSSYEYELNELLLPLHIGENFAALKSDIINHQRRDPTLKLFFEGAADRLDDRVKRKYEFVEKENHMESFVINKVSGGLVVPISKLWDVALRLHEFYGHIGAHKLYSSTIADYDVGSMRTSLRVQNACPVCVAQRGIRTRRHTLGKKLARSVEPWELMGLDLIGPFVQSGVRPMGHESVMAIIGVCASSGFIVQRKIENHCPAHKLVEGLDSIFMEHGYCLGVLSDDDQRYHSTPESARGSGQEANCSDLHFVYGRALPASLSTMRQLSEPAKVALADKLSG</sequence>
<evidence type="ECO:0008006" key="4">
    <source>
        <dbReference type="Google" id="ProtNLM"/>
    </source>
</evidence>
<gene>
    <name evidence="2" type="ORF">Pmar_PMAR020451</name>
</gene>
<dbReference type="SUPFAM" id="SSF56672">
    <property type="entry name" value="DNA/RNA polymerases"/>
    <property type="match status" value="1"/>
</dbReference>
<name>C5L728_PERM5</name>
<dbReference type="SUPFAM" id="SSF50630">
    <property type="entry name" value="Acid proteases"/>
    <property type="match status" value="1"/>
</dbReference>
<reference evidence="2 3" key="1">
    <citation type="submission" date="2008-07" db="EMBL/GenBank/DDBJ databases">
        <authorList>
            <person name="El-Sayed N."/>
            <person name="Caler E."/>
            <person name="Inman J."/>
            <person name="Amedeo P."/>
            <person name="Hass B."/>
            <person name="Wortman J."/>
        </authorList>
    </citation>
    <scope>NUCLEOTIDE SEQUENCE [LARGE SCALE GENOMIC DNA]</scope>
    <source>
        <strain evidence="3">ATCC 50983 / TXsc</strain>
    </source>
</reference>
<dbReference type="InterPro" id="IPR008042">
    <property type="entry name" value="Retrotrans_Pao"/>
</dbReference>
<dbReference type="Pfam" id="PF05380">
    <property type="entry name" value="Peptidase_A17"/>
    <property type="match status" value="1"/>
</dbReference>
<dbReference type="GO" id="GO:0003964">
    <property type="term" value="F:RNA-directed DNA polymerase activity"/>
    <property type="evidence" value="ECO:0007669"/>
    <property type="project" value="UniProtKB-KW"/>
</dbReference>
<dbReference type="Proteomes" id="UP000007800">
    <property type="component" value="Unassembled WGS sequence"/>
</dbReference>
<keyword evidence="3" id="KW-1185">Reference proteome</keyword>
<dbReference type="RefSeq" id="XP_002775474.1">
    <property type="nucleotide sequence ID" value="XM_002775428.1"/>
</dbReference>
<accession>C5L728</accession>
<dbReference type="OMA" id="RSEECAK"/>
<dbReference type="Gene3D" id="2.40.70.10">
    <property type="entry name" value="Acid Proteases"/>
    <property type="match status" value="1"/>
</dbReference>
<dbReference type="GeneID" id="9060059"/>
<feature type="region of interest" description="Disordered" evidence="1">
    <location>
        <begin position="1"/>
        <end position="61"/>
    </location>
</feature>
<dbReference type="CDD" id="cd00303">
    <property type="entry name" value="retropepsin_like"/>
    <property type="match status" value="1"/>
</dbReference>
<protein>
    <recommendedName>
        <fullName evidence="4">Reverse transcriptase domain-containing protein</fullName>
    </recommendedName>
</protein>
<dbReference type="AlphaFoldDB" id="C5L728"/>
<evidence type="ECO:0000313" key="2">
    <source>
        <dbReference type="EMBL" id="EER07290.1"/>
    </source>
</evidence>
<organism evidence="3">
    <name type="scientific">Perkinsus marinus (strain ATCC 50983 / TXsc)</name>
    <dbReference type="NCBI Taxonomy" id="423536"/>
    <lineage>
        <taxon>Eukaryota</taxon>
        <taxon>Sar</taxon>
        <taxon>Alveolata</taxon>
        <taxon>Perkinsozoa</taxon>
        <taxon>Perkinsea</taxon>
        <taxon>Perkinsida</taxon>
        <taxon>Perkinsidae</taxon>
        <taxon>Perkinsus</taxon>
    </lineage>
</organism>
<evidence type="ECO:0000256" key="1">
    <source>
        <dbReference type="SAM" id="MobiDB-lite"/>
    </source>
</evidence>